<reference evidence="1" key="1">
    <citation type="submission" date="2021-06" db="EMBL/GenBank/DDBJ databases">
        <authorList>
            <person name="Kallberg Y."/>
            <person name="Tangrot J."/>
            <person name="Rosling A."/>
        </authorList>
    </citation>
    <scope>NUCLEOTIDE SEQUENCE</scope>
    <source>
        <strain evidence="1">AU212A</strain>
    </source>
</reference>
<evidence type="ECO:0000313" key="1">
    <source>
        <dbReference type="EMBL" id="CAG8445982.1"/>
    </source>
</evidence>
<dbReference type="EMBL" id="CAJVPM010000509">
    <property type="protein sequence ID" value="CAG8445982.1"/>
    <property type="molecule type" value="Genomic_DNA"/>
</dbReference>
<accession>A0ACA9K186</accession>
<proteinExistence type="predicted"/>
<gene>
    <name evidence="1" type="ORF">SCALOS_LOCUS926</name>
</gene>
<organism evidence="1 2">
    <name type="scientific">Scutellospora calospora</name>
    <dbReference type="NCBI Taxonomy" id="85575"/>
    <lineage>
        <taxon>Eukaryota</taxon>
        <taxon>Fungi</taxon>
        <taxon>Fungi incertae sedis</taxon>
        <taxon>Mucoromycota</taxon>
        <taxon>Glomeromycotina</taxon>
        <taxon>Glomeromycetes</taxon>
        <taxon>Diversisporales</taxon>
        <taxon>Gigasporaceae</taxon>
        <taxon>Scutellospora</taxon>
    </lineage>
</organism>
<keyword evidence="2" id="KW-1185">Reference proteome</keyword>
<sequence>MDKNHSNLPHYKEKQDESNADSSLYSISSSLPLIDSNAKDFTETTLELAQEPFQQSLQNSFPIPTILDIMATSEVLMDNESRLTHNSFQQPLQNSPFPVQTILDIMATSEVLIYNESRLTNNSFQPINLDIMTTPEALMDNEPRLAYNSSQQDLFITLPFPPRIDINNLAKPNCGIKAFNIYRKAYIEELYSQRVNFQESKISSVIANSWIKEPKYVKKEYQRLAENASASGRYGTNRRHACSECQRSRIKCVGSGPCERCVEKKFRCIFIPQKKRGPKTCKSLRSS</sequence>
<evidence type="ECO:0000313" key="2">
    <source>
        <dbReference type="Proteomes" id="UP000789860"/>
    </source>
</evidence>
<name>A0ACA9K186_9GLOM</name>
<dbReference type="Proteomes" id="UP000789860">
    <property type="component" value="Unassembled WGS sequence"/>
</dbReference>
<comment type="caution">
    <text evidence="1">The sequence shown here is derived from an EMBL/GenBank/DDBJ whole genome shotgun (WGS) entry which is preliminary data.</text>
</comment>
<protein>
    <submittedName>
        <fullName evidence="1">6963_t:CDS:1</fullName>
    </submittedName>
</protein>